<dbReference type="InterPro" id="IPR036388">
    <property type="entry name" value="WH-like_DNA-bd_sf"/>
</dbReference>
<reference evidence="5 6" key="1">
    <citation type="journal article" date="2016" name="Int. J. Syst. Evol. Microbiol.">
        <title>Arsenicitalea aurantiaca gen. nov., sp. nov., a new member of the family Hyphomicrobiaceae, isolated from high-arsenic sediment.</title>
        <authorList>
            <person name="Mu Y."/>
            <person name="Zhou L."/>
            <person name="Zeng X.C."/>
            <person name="Liu L."/>
            <person name="Pan Y."/>
            <person name="Chen X."/>
            <person name="Wang J."/>
            <person name="Li S."/>
            <person name="Li W.J."/>
            <person name="Wang Y."/>
        </authorList>
    </citation>
    <scope>NUCLEOTIDE SEQUENCE [LARGE SCALE GENOMIC DNA]</scope>
    <source>
        <strain evidence="5 6">42-50</strain>
    </source>
</reference>
<dbReference type="Gene3D" id="1.10.10.10">
    <property type="entry name" value="Winged helix-like DNA-binding domain superfamily/Winged helix DNA-binding domain"/>
    <property type="match status" value="1"/>
</dbReference>
<dbReference type="SUPFAM" id="SSF46785">
    <property type="entry name" value="Winged helix' DNA-binding domain"/>
    <property type="match status" value="1"/>
</dbReference>
<sequence>MFATDPAPQVKTRSTAQNVFELLRQDIVMGVLRPTEPIREAEIAARLGVSRTPVREALLRLAGLGLVEIYPQSGTRVAPIRIEKVKAAQLIREVVEVEVVRRAALKASASDIAALREIVEDQAVAARRNDAPWFFDRDEAFHNRLHVIAGLESVAEELEDLKVHLNRLRYVTLNWPRRSQDIISDHASMIDAVERGDGDGAARAMQDHLRTVLGAMQAAMASAASETAAPEPRS</sequence>
<proteinExistence type="predicted"/>
<dbReference type="EMBL" id="RZNJ01000002">
    <property type="protein sequence ID" value="RUT32495.1"/>
    <property type="molecule type" value="Genomic_DNA"/>
</dbReference>
<protein>
    <submittedName>
        <fullName evidence="5">GntR family transcriptional regulator</fullName>
    </submittedName>
</protein>
<dbReference type="Proteomes" id="UP000281547">
    <property type="component" value="Unassembled WGS sequence"/>
</dbReference>
<dbReference type="InterPro" id="IPR036390">
    <property type="entry name" value="WH_DNA-bd_sf"/>
</dbReference>
<dbReference type="OrthoDB" id="9788098at2"/>
<dbReference type="SUPFAM" id="SSF48008">
    <property type="entry name" value="GntR ligand-binding domain-like"/>
    <property type="match status" value="1"/>
</dbReference>
<dbReference type="SMART" id="SM00345">
    <property type="entry name" value="HTH_GNTR"/>
    <property type="match status" value="1"/>
</dbReference>
<dbReference type="RefSeq" id="WP_127187452.1">
    <property type="nucleotide sequence ID" value="NZ_RZNJ01000002.1"/>
</dbReference>
<name>A0A433XEH3_9HYPH</name>
<dbReference type="Pfam" id="PF07729">
    <property type="entry name" value="FCD"/>
    <property type="match status" value="1"/>
</dbReference>
<dbReference type="GO" id="GO:0003677">
    <property type="term" value="F:DNA binding"/>
    <property type="evidence" value="ECO:0007669"/>
    <property type="project" value="UniProtKB-KW"/>
</dbReference>
<evidence type="ECO:0000259" key="4">
    <source>
        <dbReference type="PROSITE" id="PS50949"/>
    </source>
</evidence>
<dbReference type="GO" id="GO:0003700">
    <property type="term" value="F:DNA-binding transcription factor activity"/>
    <property type="evidence" value="ECO:0007669"/>
    <property type="project" value="InterPro"/>
</dbReference>
<keyword evidence="1" id="KW-0805">Transcription regulation</keyword>
<keyword evidence="6" id="KW-1185">Reference proteome</keyword>
<organism evidence="5 6">
    <name type="scientific">Arsenicitalea aurantiaca</name>
    <dbReference type="NCBI Taxonomy" id="1783274"/>
    <lineage>
        <taxon>Bacteria</taxon>
        <taxon>Pseudomonadati</taxon>
        <taxon>Pseudomonadota</taxon>
        <taxon>Alphaproteobacteria</taxon>
        <taxon>Hyphomicrobiales</taxon>
        <taxon>Devosiaceae</taxon>
        <taxon>Arsenicitalea</taxon>
    </lineage>
</organism>
<dbReference type="InterPro" id="IPR008920">
    <property type="entry name" value="TF_FadR/GntR_C"/>
</dbReference>
<keyword evidence="3" id="KW-0804">Transcription</keyword>
<evidence type="ECO:0000256" key="1">
    <source>
        <dbReference type="ARBA" id="ARBA00023015"/>
    </source>
</evidence>
<dbReference type="PROSITE" id="PS50949">
    <property type="entry name" value="HTH_GNTR"/>
    <property type="match status" value="1"/>
</dbReference>
<dbReference type="InterPro" id="IPR000524">
    <property type="entry name" value="Tscrpt_reg_HTH_GntR"/>
</dbReference>
<dbReference type="Gene3D" id="1.20.120.530">
    <property type="entry name" value="GntR ligand-binding domain-like"/>
    <property type="match status" value="1"/>
</dbReference>
<dbReference type="Pfam" id="PF00392">
    <property type="entry name" value="GntR"/>
    <property type="match status" value="1"/>
</dbReference>
<evidence type="ECO:0000256" key="2">
    <source>
        <dbReference type="ARBA" id="ARBA00023125"/>
    </source>
</evidence>
<evidence type="ECO:0000313" key="6">
    <source>
        <dbReference type="Proteomes" id="UP000281547"/>
    </source>
</evidence>
<dbReference type="PANTHER" id="PTHR43537:SF51">
    <property type="entry name" value="HTH-TYPE TRANSCRIPTIONAL REGULATOR LGOR-RELATED"/>
    <property type="match status" value="1"/>
</dbReference>
<evidence type="ECO:0000313" key="5">
    <source>
        <dbReference type="EMBL" id="RUT32495.1"/>
    </source>
</evidence>
<accession>A0A433XEH3</accession>
<evidence type="ECO:0000256" key="3">
    <source>
        <dbReference type="ARBA" id="ARBA00023163"/>
    </source>
</evidence>
<comment type="caution">
    <text evidence="5">The sequence shown here is derived from an EMBL/GenBank/DDBJ whole genome shotgun (WGS) entry which is preliminary data.</text>
</comment>
<gene>
    <name evidence="5" type="ORF">EMQ25_04880</name>
</gene>
<dbReference type="InterPro" id="IPR011711">
    <property type="entry name" value="GntR_C"/>
</dbReference>
<keyword evidence="2" id="KW-0238">DNA-binding</keyword>
<dbReference type="SMART" id="SM00895">
    <property type="entry name" value="FCD"/>
    <property type="match status" value="1"/>
</dbReference>
<dbReference type="AlphaFoldDB" id="A0A433XEH3"/>
<feature type="domain" description="HTH gntR-type" evidence="4">
    <location>
        <begin position="13"/>
        <end position="80"/>
    </location>
</feature>
<dbReference type="PANTHER" id="PTHR43537">
    <property type="entry name" value="TRANSCRIPTIONAL REGULATOR, GNTR FAMILY"/>
    <property type="match status" value="1"/>
</dbReference>